<evidence type="ECO:0000256" key="1">
    <source>
        <dbReference type="SAM" id="MobiDB-lite"/>
    </source>
</evidence>
<proteinExistence type="predicted"/>
<evidence type="ECO:0000313" key="2">
    <source>
        <dbReference type="EMBL" id="KAG9347874.1"/>
    </source>
</evidence>
<feature type="compositionally biased region" description="Polar residues" evidence="1">
    <location>
        <begin position="8"/>
        <end position="17"/>
    </location>
</feature>
<feature type="region of interest" description="Disordered" evidence="1">
    <location>
        <begin position="99"/>
        <end position="124"/>
    </location>
</feature>
<dbReference type="EMBL" id="JAFBMS010000012">
    <property type="protein sequence ID" value="KAG9347874.1"/>
    <property type="molecule type" value="Genomic_DNA"/>
</dbReference>
<dbReference type="Proteomes" id="UP000824540">
    <property type="component" value="Unassembled WGS sequence"/>
</dbReference>
<organism evidence="2 3">
    <name type="scientific">Albula glossodonta</name>
    <name type="common">roundjaw bonefish</name>
    <dbReference type="NCBI Taxonomy" id="121402"/>
    <lineage>
        <taxon>Eukaryota</taxon>
        <taxon>Metazoa</taxon>
        <taxon>Chordata</taxon>
        <taxon>Craniata</taxon>
        <taxon>Vertebrata</taxon>
        <taxon>Euteleostomi</taxon>
        <taxon>Actinopterygii</taxon>
        <taxon>Neopterygii</taxon>
        <taxon>Teleostei</taxon>
        <taxon>Albuliformes</taxon>
        <taxon>Albulidae</taxon>
        <taxon>Albula</taxon>
    </lineage>
</organism>
<feature type="compositionally biased region" description="Basic and acidic residues" evidence="1">
    <location>
        <begin position="115"/>
        <end position="124"/>
    </location>
</feature>
<gene>
    <name evidence="2" type="ORF">JZ751_003891</name>
</gene>
<accession>A0A8T2P5R9</accession>
<protein>
    <submittedName>
        <fullName evidence="2">Uncharacterized protein</fullName>
    </submittedName>
</protein>
<evidence type="ECO:0000313" key="3">
    <source>
        <dbReference type="Proteomes" id="UP000824540"/>
    </source>
</evidence>
<name>A0A8T2P5R9_9TELE</name>
<reference evidence="2" key="1">
    <citation type="thesis" date="2021" institute="BYU ScholarsArchive" country="Provo, UT, USA">
        <title>Applications of and Algorithms for Genome Assembly and Genomic Analyses with an Emphasis on Marine Teleosts.</title>
        <authorList>
            <person name="Pickett B.D."/>
        </authorList>
    </citation>
    <scope>NUCLEOTIDE SEQUENCE</scope>
    <source>
        <strain evidence="2">HI-2016</strain>
    </source>
</reference>
<comment type="caution">
    <text evidence="2">The sequence shown here is derived from an EMBL/GenBank/DDBJ whole genome shotgun (WGS) entry which is preliminary data.</text>
</comment>
<keyword evidence="3" id="KW-1185">Reference proteome</keyword>
<dbReference type="AlphaFoldDB" id="A0A8T2P5R9"/>
<sequence>MCGWASDTPVTCTSGSGSVEKKASTRTGPQRVRLGSVGTGGQWKLELGNSGSVCTRLRNSISSAANERIAKKLKDQGMPEFKLRWKLQPNGEIFYQKKEDEGKESCKRPNGHVMGKTEDTVYLK</sequence>
<feature type="region of interest" description="Disordered" evidence="1">
    <location>
        <begin position="1"/>
        <end position="37"/>
    </location>
</feature>